<gene>
    <name evidence="3" type="ORF">g.34253</name>
</gene>
<keyword evidence="1" id="KW-1133">Transmembrane helix</keyword>
<reference evidence="3" key="1">
    <citation type="submission" date="2015-12" db="EMBL/GenBank/DDBJ databases">
        <title>De novo transcriptome assembly of four potential Pierce s Disease insect vectors from Arizona vineyards.</title>
        <authorList>
            <person name="Tassone E.E."/>
        </authorList>
    </citation>
    <scope>NUCLEOTIDE SEQUENCE</scope>
</reference>
<evidence type="ECO:0000259" key="2">
    <source>
        <dbReference type="Pfam" id="PF13843"/>
    </source>
</evidence>
<protein>
    <recommendedName>
        <fullName evidence="2">PiggyBac transposable element-derived protein domain-containing protein</fullName>
    </recommendedName>
</protein>
<feature type="domain" description="PiggyBac transposable element-derived protein" evidence="2">
    <location>
        <begin position="4"/>
        <end position="105"/>
    </location>
</feature>
<organism evidence="3">
    <name type="scientific">Clastoptera arizonana</name>
    <name type="common">Arizona spittle bug</name>
    <dbReference type="NCBI Taxonomy" id="38151"/>
    <lineage>
        <taxon>Eukaryota</taxon>
        <taxon>Metazoa</taxon>
        <taxon>Ecdysozoa</taxon>
        <taxon>Arthropoda</taxon>
        <taxon>Hexapoda</taxon>
        <taxon>Insecta</taxon>
        <taxon>Pterygota</taxon>
        <taxon>Neoptera</taxon>
        <taxon>Paraneoptera</taxon>
        <taxon>Hemiptera</taxon>
        <taxon>Auchenorrhyncha</taxon>
        <taxon>Cercopoidea</taxon>
        <taxon>Clastopteridae</taxon>
        <taxon>Clastoptera</taxon>
    </lineage>
</organism>
<name>A0A1B6C5Z3_9HEMI</name>
<dbReference type="EMBL" id="GEDC01028370">
    <property type="protein sequence ID" value="JAS08928.1"/>
    <property type="molecule type" value="Transcribed_RNA"/>
</dbReference>
<feature type="non-terminal residue" evidence="3">
    <location>
        <position position="1"/>
    </location>
</feature>
<proteinExistence type="predicted"/>
<feature type="transmembrane region" description="Helical" evidence="1">
    <location>
        <begin position="88"/>
        <end position="108"/>
    </location>
</feature>
<dbReference type="InterPro" id="IPR029526">
    <property type="entry name" value="PGBD"/>
</dbReference>
<dbReference type="AlphaFoldDB" id="A0A1B6C5Z3"/>
<keyword evidence="1" id="KW-0472">Membrane</keyword>
<keyword evidence="1" id="KW-0812">Transmembrane</keyword>
<sequence>EFKFTKKREPNTSIFGFRKGMTLVSYMSKRYKNVIIVSSLHDDTAINADTDGQKKPEIIKFYNLTKGGEDTVDKLCASYNVARNTRRWPLVVFFSILNVAAINSYIIYSTNNKEKILRRKYLQLLSNALVKGNVKRRTQYYLQNKLKEKISKRKAELGITSVNEATASKRRCKPCQKDKRTSSAVKFVRNSSVWSIQSTFVKTVNLRYSNMCNVQFLFKLI</sequence>
<dbReference type="PANTHER" id="PTHR46599">
    <property type="entry name" value="PIGGYBAC TRANSPOSABLE ELEMENT-DERIVED PROTEIN 4"/>
    <property type="match status" value="1"/>
</dbReference>
<dbReference type="Pfam" id="PF13843">
    <property type="entry name" value="DDE_Tnp_1_7"/>
    <property type="match status" value="1"/>
</dbReference>
<evidence type="ECO:0000313" key="3">
    <source>
        <dbReference type="EMBL" id="JAS08928.1"/>
    </source>
</evidence>
<accession>A0A1B6C5Z3</accession>
<evidence type="ECO:0000256" key="1">
    <source>
        <dbReference type="SAM" id="Phobius"/>
    </source>
</evidence>
<dbReference type="PANTHER" id="PTHR46599:SF6">
    <property type="entry name" value="DUAL SPECIFICITY PHOSPHATASE 26"/>
    <property type="match status" value="1"/>
</dbReference>